<protein>
    <submittedName>
        <fullName evidence="1">Uncharacterized protein</fullName>
    </submittedName>
</protein>
<organism evidence="1">
    <name type="scientific">marine metagenome</name>
    <dbReference type="NCBI Taxonomy" id="408172"/>
    <lineage>
        <taxon>unclassified sequences</taxon>
        <taxon>metagenomes</taxon>
        <taxon>ecological metagenomes</taxon>
    </lineage>
</organism>
<sequence length="206" mass="22583">VIQFPRIVCSAFCVSLLASATVGASELSTNIDLVVATARQAVRDGLADLDRAGEELSWQGRVLLLPQEEAEENWIVEHLLLEELLSRGFEVTLDSTASGSDGAELSYRIVDLSVTGSSGILGGRIERRCRLTLALRLTSGGELRWQTEAKSEITDFVPKSRIAVLQSSSYDFADTELEEKNWGKFVEPIIVSAVLGSLIYVFFTNR</sequence>
<name>A0A383C649_9ZZZZ</name>
<feature type="non-terminal residue" evidence="1">
    <location>
        <position position="1"/>
    </location>
</feature>
<reference evidence="1" key="1">
    <citation type="submission" date="2018-05" db="EMBL/GenBank/DDBJ databases">
        <authorList>
            <person name="Lanie J.A."/>
            <person name="Ng W.-L."/>
            <person name="Kazmierczak K.M."/>
            <person name="Andrzejewski T.M."/>
            <person name="Davidsen T.M."/>
            <person name="Wayne K.J."/>
            <person name="Tettelin H."/>
            <person name="Glass J.I."/>
            <person name="Rusch D."/>
            <person name="Podicherti R."/>
            <person name="Tsui H.-C.T."/>
            <person name="Winkler M.E."/>
        </authorList>
    </citation>
    <scope>NUCLEOTIDE SEQUENCE</scope>
</reference>
<proteinExistence type="predicted"/>
<evidence type="ECO:0000313" key="1">
    <source>
        <dbReference type="EMBL" id="SVE27500.1"/>
    </source>
</evidence>
<accession>A0A383C649</accession>
<gene>
    <name evidence="1" type="ORF">METZ01_LOCUS480354</name>
</gene>
<dbReference type="EMBL" id="UINC01206052">
    <property type="protein sequence ID" value="SVE27500.1"/>
    <property type="molecule type" value="Genomic_DNA"/>
</dbReference>
<dbReference type="AlphaFoldDB" id="A0A383C649"/>